<sequence>MTTQTPRTMKSLIFIWNILALITCADGESLRTSSENRVLSIPASDSMTTGFNSGHQTHGLSPGMEYKLQANDKSSRSLVSFENHEDSKSSRDLGSMNPASCSNLPGRIPSNFQTEEVNCEEMNPIARAECNSKHTRSFSKSQNRKLMDGVGCSPYLLLRPPRQDEEGSGQTAGYAYTYTSLMKNPPSDVFNSKKPQKPKVEALSAQNPNKNDALKPPHIPTSMKRDA</sequence>
<keyword evidence="2" id="KW-0732">Signal</keyword>
<organism evidence="3 4">
    <name type="scientific">Albugo candida</name>
    <dbReference type="NCBI Taxonomy" id="65357"/>
    <lineage>
        <taxon>Eukaryota</taxon>
        <taxon>Sar</taxon>
        <taxon>Stramenopiles</taxon>
        <taxon>Oomycota</taxon>
        <taxon>Peronosporomycetes</taxon>
        <taxon>Albuginales</taxon>
        <taxon>Albuginaceae</taxon>
        <taxon>Albugo</taxon>
    </lineage>
</organism>
<feature type="signal peptide" evidence="2">
    <location>
        <begin position="1"/>
        <end position="27"/>
    </location>
</feature>
<evidence type="ECO:0000256" key="2">
    <source>
        <dbReference type="SAM" id="SignalP"/>
    </source>
</evidence>
<feature type="chain" id="PRO_5001529606" description="RxLR effector protein" evidence="2">
    <location>
        <begin position="28"/>
        <end position="227"/>
    </location>
</feature>
<name>A0A024GDN2_9STRA</name>
<reference evidence="3 4" key="1">
    <citation type="submission" date="2012-05" db="EMBL/GenBank/DDBJ databases">
        <title>Recombination and specialization in a pathogen metapopulation.</title>
        <authorList>
            <person name="Gardiner A."/>
            <person name="Kemen E."/>
            <person name="Schultz-Larsen T."/>
            <person name="MacLean D."/>
            <person name="Van Oosterhout C."/>
            <person name="Jones J.D.G."/>
        </authorList>
    </citation>
    <scope>NUCLEOTIDE SEQUENCE [LARGE SCALE GENOMIC DNA]</scope>
    <source>
        <strain evidence="3 4">Ac Nc2</strain>
    </source>
</reference>
<evidence type="ECO:0008006" key="5">
    <source>
        <dbReference type="Google" id="ProtNLM"/>
    </source>
</evidence>
<evidence type="ECO:0000313" key="4">
    <source>
        <dbReference type="Proteomes" id="UP000053237"/>
    </source>
</evidence>
<comment type="caution">
    <text evidence="3">The sequence shown here is derived from an EMBL/GenBank/DDBJ whole genome shotgun (WGS) entry which is preliminary data.</text>
</comment>
<protein>
    <recommendedName>
        <fullName evidence="5">RxLR effector protein</fullName>
    </recommendedName>
</protein>
<proteinExistence type="predicted"/>
<dbReference type="EMBL" id="CAIX01000084">
    <property type="protein sequence ID" value="CCI44966.1"/>
    <property type="molecule type" value="Genomic_DNA"/>
</dbReference>
<feature type="region of interest" description="Disordered" evidence="1">
    <location>
        <begin position="71"/>
        <end position="108"/>
    </location>
</feature>
<dbReference type="InParanoid" id="A0A024GDN2"/>
<feature type="region of interest" description="Disordered" evidence="1">
    <location>
        <begin position="183"/>
        <end position="227"/>
    </location>
</feature>
<evidence type="ECO:0000256" key="1">
    <source>
        <dbReference type="SAM" id="MobiDB-lite"/>
    </source>
</evidence>
<gene>
    <name evidence="3" type="ORF">BN9_058130</name>
</gene>
<keyword evidence="4" id="KW-1185">Reference proteome</keyword>
<evidence type="ECO:0000313" key="3">
    <source>
        <dbReference type="EMBL" id="CCI44966.1"/>
    </source>
</evidence>
<dbReference type="AlphaFoldDB" id="A0A024GDN2"/>
<feature type="compositionally biased region" description="Basic and acidic residues" evidence="1">
    <location>
        <begin position="82"/>
        <end position="91"/>
    </location>
</feature>
<dbReference type="Proteomes" id="UP000053237">
    <property type="component" value="Unassembled WGS sequence"/>
</dbReference>
<accession>A0A024GDN2</accession>